<organism evidence="1 2">
    <name type="scientific">Araneus ventricosus</name>
    <name type="common">Orbweaver spider</name>
    <name type="synonym">Epeira ventricosa</name>
    <dbReference type="NCBI Taxonomy" id="182803"/>
    <lineage>
        <taxon>Eukaryota</taxon>
        <taxon>Metazoa</taxon>
        <taxon>Ecdysozoa</taxon>
        <taxon>Arthropoda</taxon>
        <taxon>Chelicerata</taxon>
        <taxon>Arachnida</taxon>
        <taxon>Araneae</taxon>
        <taxon>Araneomorphae</taxon>
        <taxon>Entelegynae</taxon>
        <taxon>Araneoidea</taxon>
        <taxon>Araneidae</taxon>
        <taxon>Araneus</taxon>
    </lineage>
</organism>
<evidence type="ECO:0000313" key="1">
    <source>
        <dbReference type="EMBL" id="GBM04122.1"/>
    </source>
</evidence>
<keyword evidence="2" id="KW-1185">Reference proteome</keyword>
<accession>A0A4Y2CI81</accession>
<reference evidence="1 2" key="1">
    <citation type="journal article" date="2019" name="Sci. Rep.">
        <title>Orb-weaving spider Araneus ventricosus genome elucidates the spidroin gene catalogue.</title>
        <authorList>
            <person name="Kono N."/>
            <person name="Nakamura H."/>
            <person name="Ohtoshi R."/>
            <person name="Moran D.A.P."/>
            <person name="Shinohara A."/>
            <person name="Yoshida Y."/>
            <person name="Fujiwara M."/>
            <person name="Mori M."/>
            <person name="Tomita M."/>
            <person name="Arakawa K."/>
        </authorList>
    </citation>
    <scope>NUCLEOTIDE SEQUENCE [LARGE SCALE GENOMIC DNA]</scope>
</reference>
<feature type="non-terminal residue" evidence="1">
    <location>
        <position position="1"/>
    </location>
</feature>
<dbReference type="Proteomes" id="UP000499080">
    <property type="component" value="Unassembled WGS sequence"/>
</dbReference>
<dbReference type="OrthoDB" id="6609483at2759"/>
<gene>
    <name evidence="1" type="ORF">AVEN_58107_1</name>
</gene>
<dbReference type="EMBL" id="BGPR01086622">
    <property type="protein sequence ID" value="GBM04122.1"/>
    <property type="molecule type" value="Genomic_DNA"/>
</dbReference>
<dbReference type="AlphaFoldDB" id="A0A4Y2CI81"/>
<proteinExistence type="predicted"/>
<sequence length="91" mass="10674">VVHLTTRTYTSWREMILLCLKYMISRNVAVLYNLNGIKGTKKKFRDLNICNILVECVQYKFKEATTLEILKRISLILAGARDWQGSRHKKD</sequence>
<name>A0A4Y2CI81_ARAVE</name>
<evidence type="ECO:0000313" key="2">
    <source>
        <dbReference type="Proteomes" id="UP000499080"/>
    </source>
</evidence>
<protein>
    <submittedName>
        <fullName evidence="1">Uncharacterized protein</fullName>
    </submittedName>
</protein>
<comment type="caution">
    <text evidence="1">The sequence shown here is derived from an EMBL/GenBank/DDBJ whole genome shotgun (WGS) entry which is preliminary data.</text>
</comment>